<dbReference type="PROSITE" id="PS50222">
    <property type="entry name" value="EF_HAND_2"/>
    <property type="match status" value="1"/>
</dbReference>
<dbReference type="InterPro" id="IPR011992">
    <property type="entry name" value="EF-hand-dom_pair"/>
</dbReference>
<protein>
    <recommendedName>
        <fullName evidence="3">Mitochondrial proton/calcium exchanger protein</fullName>
    </recommendedName>
    <alternativeName>
        <fullName evidence="17">Leucine zipper-EF-hand-containing transmembrane protein 1</fullName>
    </alternativeName>
</protein>
<keyword evidence="5" id="KW-0050">Antiport</keyword>
<evidence type="ECO:0000259" key="22">
    <source>
        <dbReference type="PROSITE" id="PS50222"/>
    </source>
</evidence>
<feature type="domain" description="EF-hand" evidence="22">
    <location>
        <begin position="661"/>
        <end position="696"/>
    </location>
</feature>
<evidence type="ECO:0000256" key="20">
    <source>
        <dbReference type="SAM" id="MobiDB-lite"/>
    </source>
</evidence>
<dbReference type="GO" id="GO:0005743">
    <property type="term" value="C:mitochondrial inner membrane"/>
    <property type="evidence" value="ECO:0007669"/>
    <property type="project" value="UniProtKB-SubCell"/>
</dbReference>
<dbReference type="InterPro" id="IPR033122">
    <property type="entry name" value="LETM1-like_RBD"/>
</dbReference>
<keyword evidence="13 19" id="KW-0175">Coiled coil</keyword>
<evidence type="ECO:0000259" key="23">
    <source>
        <dbReference type="PROSITE" id="PS51758"/>
    </source>
</evidence>
<dbReference type="Pfam" id="PF07766">
    <property type="entry name" value="LETM1_RBD"/>
    <property type="match status" value="1"/>
</dbReference>
<evidence type="ECO:0000256" key="11">
    <source>
        <dbReference type="ARBA" id="ARBA00022946"/>
    </source>
</evidence>
<keyword evidence="4" id="KW-0813">Transport</keyword>
<evidence type="ECO:0000256" key="14">
    <source>
        <dbReference type="ARBA" id="ARBA00023065"/>
    </source>
</evidence>
<evidence type="ECO:0000256" key="10">
    <source>
        <dbReference type="ARBA" id="ARBA00022837"/>
    </source>
</evidence>
<evidence type="ECO:0000256" key="2">
    <source>
        <dbReference type="ARBA" id="ARBA00009584"/>
    </source>
</evidence>
<dbReference type="SUPFAM" id="SSF47473">
    <property type="entry name" value="EF-hand"/>
    <property type="match status" value="1"/>
</dbReference>
<organism evidence="24">
    <name type="scientific">Clastoptera arizonana</name>
    <name type="common">Arizona spittle bug</name>
    <dbReference type="NCBI Taxonomy" id="38151"/>
    <lineage>
        <taxon>Eukaryota</taxon>
        <taxon>Metazoa</taxon>
        <taxon>Ecdysozoa</taxon>
        <taxon>Arthropoda</taxon>
        <taxon>Hexapoda</taxon>
        <taxon>Insecta</taxon>
        <taxon>Pterygota</taxon>
        <taxon>Neoptera</taxon>
        <taxon>Paraneoptera</taxon>
        <taxon>Hemiptera</taxon>
        <taxon>Auchenorrhyncha</taxon>
        <taxon>Cercopoidea</taxon>
        <taxon>Clastopteridae</taxon>
        <taxon>Clastoptera</taxon>
    </lineage>
</organism>
<gene>
    <name evidence="24" type="ORF">g.7547</name>
</gene>
<keyword evidence="14" id="KW-0406">Ion transport</keyword>
<keyword evidence="11" id="KW-0809">Transit peptide</keyword>
<feature type="compositionally biased region" description="Basic and acidic residues" evidence="20">
    <location>
        <begin position="750"/>
        <end position="766"/>
    </location>
</feature>
<dbReference type="InterPro" id="IPR044202">
    <property type="entry name" value="LETM1/MDM38-like"/>
</dbReference>
<reference evidence="24" key="1">
    <citation type="submission" date="2015-12" db="EMBL/GenBank/DDBJ databases">
        <title>De novo transcriptome assembly of four potential Pierce s Disease insect vectors from Arizona vineyards.</title>
        <authorList>
            <person name="Tassone E.E."/>
        </authorList>
    </citation>
    <scope>NUCLEOTIDE SEQUENCE</scope>
</reference>
<feature type="region of interest" description="Disordered" evidence="20">
    <location>
        <begin position="718"/>
        <end position="766"/>
    </location>
</feature>
<name>A0A1B6CH06_9HEMI</name>
<feature type="coiled-coil region" evidence="19">
    <location>
        <begin position="544"/>
        <end position="578"/>
    </location>
</feature>
<dbReference type="PANTHER" id="PTHR14009">
    <property type="entry name" value="LEUCINE ZIPPER-EF-HAND CONTAINING TRANSMEMBRANE PROTEIN"/>
    <property type="match status" value="1"/>
</dbReference>
<evidence type="ECO:0000256" key="13">
    <source>
        <dbReference type="ARBA" id="ARBA00023054"/>
    </source>
</evidence>
<evidence type="ECO:0000256" key="21">
    <source>
        <dbReference type="SAM" id="Phobius"/>
    </source>
</evidence>
<keyword evidence="12 21" id="KW-1133">Transmembrane helix</keyword>
<evidence type="ECO:0000256" key="17">
    <source>
        <dbReference type="ARBA" id="ARBA00031360"/>
    </source>
</evidence>
<comment type="subcellular location">
    <subcellularLocation>
        <location evidence="1">Mitochondrion inner membrane</location>
        <topology evidence="1">Single-pass membrane protein</topology>
    </subcellularLocation>
</comment>
<evidence type="ECO:0000256" key="6">
    <source>
        <dbReference type="ARBA" id="ARBA00022568"/>
    </source>
</evidence>
<dbReference type="GO" id="GO:0015297">
    <property type="term" value="F:antiporter activity"/>
    <property type="evidence" value="ECO:0007669"/>
    <property type="project" value="UniProtKB-KW"/>
</dbReference>
<evidence type="ECO:0000256" key="4">
    <source>
        <dbReference type="ARBA" id="ARBA00022448"/>
    </source>
</evidence>
<evidence type="ECO:0000256" key="5">
    <source>
        <dbReference type="ARBA" id="ARBA00022449"/>
    </source>
</evidence>
<keyword evidence="10" id="KW-0106">Calcium</keyword>
<evidence type="ECO:0000256" key="16">
    <source>
        <dbReference type="ARBA" id="ARBA00023136"/>
    </source>
</evidence>
<evidence type="ECO:0000256" key="7">
    <source>
        <dbReference type="ARBA" id="ARBA00022692"/>
    </source>
</evidence>
<comment type="similarity">
    <text evidence="2">Belongs to the LETM1 family.</text>
</comment>
<evidence type="ECO:0000256" key="8">
    <source>
        <dbReference type="ARBA" id="ARBA00022723"/>
    </source>
</evidence>
<dbReference type="GO" id="GO:0005509">
    <property type="term" value="F:calcium ion binding"/>
    <property type="evidence" value="ECO:0007669"/>
    <property type="project" value="InterPro"/>
</dbReference>
<evidence type="ECO:0000256" key="12">
    <source>
        <dbReference type="ARBA" id="ARBA00022989"/>
    </source>
</evidence>
<evidence type="ECO:0000256" key="1">
    <source>
        <dbReference type="ARBA" id="ARBA00004434"/>
    </source>
</evidence>
<dbReference type="Pfam" id="PF26561">
    <property type="entry name" value="LETM1_C"/>
    <property type="match status" value="1"/>
</dbReference>
<dbReference type="AlphaFoldDB" id="A0A1B6CH06"/>
<sequence length="766" mass="86827">MYSVFSKYSSCISLKTGQIIKAKCKCKNHMIQFQKLNRFSSSNGIHFSAYRSVHVSETNYLTSNKNKYFKDSNSLHSLRSYNSNILGIRNIHFTNGLYVPEPNKPSSKVEESVEALKEKAKAKENVVPAVKSESVVPVKKSFKQKAIDVILHYYHGFRLLSIDIRISTGLVWRILNGKTLTRREYKLLIRTVGDMFRLVPFSVFIIVPFMELLLPLFIKFFPGMLPSTFQSATEKEDKIKQSLKVKLEMAKFLQHTLDDMAVTGKGHSSQSAKEFVEFFEKIRKTGTIATNEEIMKFSKLFQDEITLDSLSRLQLMALCKVLELQPFGTKQFLRFQLKLKLRSLAADDNMIKKEGLDALSPSELQQACRARGMRALGMSEERLKAQLEQWLDLSLNKKVPPSLLLLSRAFMLPETTTTTEKLKATISALPETVATKTKAAIGELEGKVDNKTKIEIIKEEVAKIKEERMEEKEESERLAKEEAKDKDLLVDKAPILEDKAEMLHSTLKAAPTDKPTAPPAADKPKEKGISTKDLELLEDALDSVGKDKKKLLVEKEELDDLKEEMADYEKDVANLKEVNRIAGPSKTDTVKESTAAKRLSRTVTKMITKVDQALLDLEKKEKAKKEDLLHKDESVQTSDELLRIEELILAIQNIRKDNDPSKLNQLTEVLGKIDADRDGVVKVDDVRKVIEFIVGENVELSKKQVEEIIDLVVKEEAMEKEKKDDLANQEKMSKDKKENEPPSNPPSEANDTKIHLEKKAGNESKI</sequence>
<dbReference type="PROSITE" id="PS51758">
    <property type="entry name" value="LETM1_RBD"/>
    <property type="match status" value="1"/>
</dbReference>
<evidence type="ECO:0000256" key="18">
    <source>
        <dbReference type="PROSITE-ProRule" id="PRU01094"/>
    </source>
</evidence>
<dbReference type="GO" id="GO:0043022">
    <property type="term" value="F:ribosome binding"/>
    <property type="evidence" value="ECO:0007669"/>
    <property type="project" value="InterPro"/>
</dbReference>
<feature type="coiled-coil region" evidence="19">
    <location>
        <begin position="454"/>
        <end position="486"/>
    </location>
</feature>
<keyword evidence="6" id="KW-0109">Calcium transport</keyword>
<keyword evidence="8" id="KW-0479">Metal-binding</keyword>
<keyword evidence="7 21" id="KW-0812">Transmembrane</keyword>
<keyword evidence="9" id="KW-0999">Mitochondrion inner membrane</keyword>
<feature type="domain" description="Letm1 RBD" evidence="23">
    <location>
        <begin position="241"/>
        <end position="498"/>
    </location>
</feature>
<dbReference type="GO" id="GO:0030003">
    <property type="term" value="P:intracellular monoatomic cation homeostasis"/>
    <property type="evidence" value="ECO:0007669"/>
    <property type="project" value="TreeGrafter"/>
</dbReference>
<feature type="transmembrane region" description="Helical" evidence="21">
    <location>
        <begin position="198"/>
        <end position="218"/>
    </location>
</feature>
<feature type="region of interest" description="Disordered" evidence="20">
    <location>
        <begin position="507"/>
        <end position="528"/>
    </location>
</feature>
<evidence type="ECO:0000256" key="19">
    <source>
        <dbReference type="SAM" id="Coils"/>
    </source>
</evidence>
<evidence type="ECO:0000256" key="3">
    <source>
        <dbReference type="ARBA" id="ARBA00020557"/>
    </source>
</evidence>
<evidence type="ECO:0000256" key="9">
    <source>
        <dbReference type="ARBA" id="ARBA00022792"/>
    </source>
</evidence>
<dbReference type="PANTHER" id="PTHR14009:SF1">
    <property type="entry name" value="MITOCHONDRIAL PROTON_CALCIUM EXCHANGER PROTEIN"/>
    <property type="match status" value="1"/>
</dbReference>
<dbReference type="InterPro" id="IPR059005">
    <property type="entry name" value="LETM1_C"/>
</dbReference>
<dbReference type="InterPro" id="IPR002048">
    <property type="entry name" value="EF_hand_dom"/>
</dbReference>
<accession>A0A1B6CH06</accession>
<evidence type="ECO:0000313" key="24">
    <source>
        <dbReference type="EMBL" id="JAS12662.1"/>
    </source>
</evidence>
<feature type="compositionally biased region" description="Basic and acidic residues" evidence="20">
    <location>
        <begin position="718"/>
        <end position="740"/>
    </location>
</feature>
<evidence type="ECO:0000256" key="15">
    <source>
        <dbReference type="ARBA" id="ARBA00023128"/>
    </source>
</evidence>
<keyword evidence="16 21" id="KW-0472">Membrane</keyword>
<dbReference type="EMBL" id="GEDC01024636">
    <property type="protein sequence ID" value="JAS12662.1"/>
    <property type="molecule type" value="Transcribed_RNA"/>
</dbReference>
<keyword evidence="15 18" id="KW-0496">Mitochondrion</keyword>
<proteinExistence type="inferred from homology"/>